<keyword evidence="4 6" id="KW-0067">ATP-binding</keyword>
<feature type="domain" description="Helicase C-terminal" evidence="10">
    <location>
        <begin position="508"/>
        <end position="674"/>
    </location>
</feature>
<dbReference type="PANTHER" id="PTHR24031">
    <property type="entry name" value="RNA HELICASE"/>
    <property type="match status" value="1"/>
</dbReference>
<keyword evidence="5 7" id="KW-0694">RNA-binding</keyword>
<dbReference type="PROSITE" id="PS51192">
    <property type="entry name" value="HELICASE_ATP_BIND_1"/>
    <property type="match status" value="1"/>
</dbReference>
<keyword evidence="1 6" id="KW-0547">Nucleotide-binding</keyword>
<feature type="domain" description="Helicase ATP-binding" evidence="9">
    <location>
        <begin position="264"/>
        <end position="460"/>
    </location>
</feature>
<name>A0A1B2JG40_PICPA</name>
<evidence type="ECO:0000256" key="4">
    <source>
        <dbReference type="ARBA" id="ARBA00022840"/>
    </source>
</evidence>
<dbReference type="GO" id="GO:0003724">
    <property type="term" value="F:RNA helicase activity"/>
    <property type="evidence" value="ECO:0007669"/>
    <property type="project" value="UniProtKB-EC"/>
</dbReference>
<dbReference type="SMART" id="SM00490">
    <property type="entry name" value="HELICc"/>
    <property type="match status" value="1"/>
</dbReference>
<dbReference type="PROSITE" id="PS00039">
    <property type="entry name" value="DEAD_ATP_HELICASE"/>
    <property type="match status" value="1"/>
</dbReference>
<keyword evidence="3 6" id="KW-0347">Helicase</keyword>
<dbReference type="CDD" id="cd18787">
    <property type="entry name" value="SF2_C_DEAD"/>
    <property type="match status" value="1"/>
</dbReference>
<protein>
    <recommendedName>
        <fullName evidence="7">ATP-dependent RNA helicase</fullName>
        <ecNumber evidence="7">3.6.4.13</ecNumber>
    </recommendedName>
</protein>
<dbReference type="GO" id="GO:0016787">
    <property type="term" value="F:hydrolase activity"/>
    <property type="evidence" value="ECO:0007669"/>
    <property type="project" value="UniProtKB-KW"/>
</dbReference>
<dbReference type="Pfam" id="PF00271">
    <property type="entry name" value="Helicase_C"/>
    <property type="match status" value="1"/>
</dbReference>
<dbReference type="EMBL" id="CP014586">
    <property type="protein sequence ID" value="ANZ76962.1"/>
    <property type="molecule type" value="Genomic_DNA"/>
</dbReference>
<gene>
    <name evidence="11" type="primary">DBP6</name>
    <name evidence="11" type="ORF">ATY40_BA7503376</name>
</gene>
<keyword evidence="2 6" id="KW-0378">Hydrolase</keyword>
<organism evidence="11 12">
    <name type="scientific">Komagataella pastoris</name>
    <name type="common">Yeast</name>
    <name type="synonym">Pichia pastoris</name>
    <dbReference type="NCBI Taxonomy" id="4922"/>
    <lineage>
        <taxon>Eukaryota</taxon>
        <taxon>Fungi</taxon>
        <taxon>Dikarya</taxon>
        <taxon>Ascomycota</taxon>
        <taxon>Saccharomycotina</taxon>
        <taxon>Pichiomycetes</taxon>
        <taxon>Pichiales</taxon>
        <taxon>Pichiaceae</taxon>
        <taxon>Komagataella</taxon>
    </lineage>
</organism>
<evidence type="ECO:0000256" key="2">
    <source>
        <dbReference type="ARBA" id="ARBA00022801"/>
    </source>
</evidence>
<comment type="domain">
    <text evidence="7">The Q motif is unique to and characteristic of the DEAD box family of RNA helicases and controls ATP binding and hydrolysis.</text>
</comment>
<evidence type="ECO:0000256" key="5">
    <source>
        <dbReference type="ARBA" id="ARBA00022884"/>
    </source>
</evidence>
<proteinExistence type="inferred from homology"/>
<dbReference type="GO" id="GO:0003723">
    <property type="term" value="F:RNA binding"/>
    <property type="evidence" value="ECO:0007669"/>
    <property type="project" value="UniProtKB-UniRule"/>
</dbReference>
<dbReference type="OrthoDB" id="3370at2759"/>
<dbReference type="InterPro" id="IPR014001">
    <property type="entry name" value="Helicase_ATP-bd"/>
</dbReference>
<dbReference type="PROSITE" id="PS51194">
    <property type="entry name" value="HELICASE_CTER"/>
    <property type="match status" value="1"/>
</dbReference>
<comment type="function">
    <text evidence="7">RNA helicase.</text>
</comment>
<dbReference type="Gene3D" id="3.40.50.300">
    <property type="entry name" value="P-loop containing nucleotide triphosphate hydrolases"/>
    <property type="match status" value="2"/>
</dbReference>
<dbReference type="AlphaFoldDB" id="A0A1B2JG40"/>
<dbReference type="SUPFAM" id="SSF52540">
    <property type="entry name" value="P-loop containing nucleoside triphosphate hydrolases"/>
    <property type="match status" value="1"/>
</dbReference>
<evidence type="ECO:0000259" key="10">
    <source>
        <dbReference type="PROSITE" id="PS51194"/>
    </source>
</evidence>
<evidence type="ECO:0000313" key="11">
    <source>
        <dbReference type="EMBL" id="ANZ76962.1"/>
    </source>
</evidence>
<evidence type="ECO:0000259" key="9">
    <source>
        <dbReference type="PROSITE" id="PS51192"/>
    </source>
</evidence>
<dbReference type="Proteomes" id="UP000094565">
    <property type="component" value="Chromosome 3"/>
</dbReference>
<dbReference type="InterPro" id="IPR001650">
    <property type="entry name" value="Helicase_C-like"/>
</dbReference>
<feature type="region of interest" description="Disordered" evidence="8">
    <location>
        <begin position="1"/>
        <end position="23"/>
    </location>
</feature>
<accession>A0A1B2JG40</accession>
<feature type="compositionally biased region" description="Basic residues" evidence="8">
    <location>
        <begin position="60"/>
        <end position="76"/>
    </location>
</feature>
<dbReference type="EC" id="3.6.4.13" evidence="7"/>
<comment type="catalytic activity">
    <reaction evidence="7">
        <text>ATP + H2O = ADP + phosphate + H(+)</text>
        <dbReference type="Rhea" id="RHEA:13065"/>
        <dbReference type="ChEBI" id="CHEBI:15377"/>
        <dbReference type="ChEBI" id="CHEBI:15378"/>
        <dbReference type="ChEBI" id="CHEBI:30616"/>
        <dbReference type="ChEBI" id="CHEBI:43474"/>
        <dbReference type="ChEBI" id="CHEBI:456216"/>
        <dbReference type="EC" id="3.6.4.13"/>
    </reaction>
</comment>
<evidence type="ECO:0000256" key="6">
    <source>
        <dbReference type="RuleBase" id="RU000492"/>
    </source>
</evidence>
<dbReference type="CDD" id="cd17956">
    <property type="entry name" value="DEADc_DDX51"/>
    <property type="match status" value="1"/>
</dbReference>
<evidence type="ECO:0000256" key="7">
    <source>
        <dbReference type="RuleBase" id="RU365068"/>
    </source>
</evidence>
<dbReference type="SMART" id="SM00487">
    <property type="entry name" value="DEXDc"/>
    <property type="match status" value="1"/>
</dbReference>
<dbReference type="Pfam" id="PF00270">
    <property type="entry name" value="DEAD"/>
    <property type="match status" value="1"/>
</dbReference>
<sequence>MFAARFDPGRSSQSVKALNLGRTDESCSEKCNTKVVTSSSAGIGEKGKERIFPRNIQDGKRKRKDKGGKKIKHKKPKTTDLCLSQKNESVLLFDPEQDARSMGDVGNEHTQVPEVHQRQKRAEDIRDNANNQVDVKHSKVLHRFQQTMKLKEHQKLFLPNEGEEENVPDQMLLEKESERHDLISLPQPELPQDKILPSLASLNQKIDWLAKPIYYTTRDTLPFQKLNLPPFLLKNILQEFGYKEAFSVQISVIKALQGDFKQTRISNNIPGDLLANAPTGSGKTLGYCVPIVQAILGRRIPCIRCIILAPTKPLVSQVYSTLNQLCKGMDLNVMELRNDTVDNEAMRLTNYDLPNYPDVIVSTPGRLLEHLNANRLKLHLLRFLVIDEADRILHSTSFNWCAPLLRQINNDRFTSYGKSGNSLSALNLSVVPCQKLIFSATLTTDAEKLSHLQLYRPRLIVVNDNGIESGKYGSSELYQLPPLLDELSLTLSNTEGVEFFKPLILFRLLTEYVYRARMGDMNVSVPFNTNVLVFIRSNEASARMEKLLELLTAAFHKKLKVRAVNSLLDPETRERRFHDFTRNKIDVLVATDVMARGMDLPNINHVVNYDLPGSTREYVHRVGRTARANKFGVATSFVLGEGDRQWLRRLTQSGVINRNGKTLNDIPVTEEIETGIETSLDTKMEEYRIPKFMLALTESEKLIYTEVLAKLGYEVKQHKIK</sequence>
<evidence type="ECO:0000256" key="1">
    <source>
        <dbReference type="ARBA" id="ARBA00022741"/>
    </source>
</evidence>
<evidence type="ECO:0000313" key="12">
    <source>
        <dbReference type="Proteomes" id="UP000094565"/>
    </source>
</evidence>
<feature type="region of interest" description="Disordered" evidence="8">
    <location>
        <begin position="37"/>
        <end position="77"/>
    </location>
</feature>
<keyword evidence="12" id="KW-1185">Reference proteome</keyword>
<comment type="similarity">
    <text evidence="6">Belongs to the DEAD box helicase family.</text>
</comment>
<dbReference type="GO" id="GO:0005524">
    <property type="term" value="F:ATP binding"/>
    <property type="evidence" value="ECO:0007669"/>
    <property type="project" value="UniProtKB-UniRule"/>
</dbReference>
<dbReference type="InterPro" id="IPR000629">
    <property type="entry name" value="RNA-helicase_DEAD-box_CS"/>
</dbReference>
<dbReference type="InterPro" id="IPR027417">
    <property type="entry name" value="P-loop_NTPase"/>
</dbReference>
<dbReference type="InterPro" id="IPR011545">
    <property type="entry name" value="DEAD/DEAH_box_helicase_dom"/>
</dbReference>
<evidence type="ECO:0000256" key="8">
    <source>
        <dbReference type="SAM" id="MobiDB-lite"/>
    </source>
</evidence>
<evidence type="ECO:0000256" key="3">
    <source>
        <dbReference type="ARBA" id="ARBA00022806"/>
    </source>
</evidence>
<reference evidence="11 12" key="1">
    <citation type="submission" date="2016-02" db="EMBL/GenBank/DDBJ databases">
        <title>Comparative genomic and transcriptomic foundation for Pichia pastoris.</title>
        <authorList>
            <person name="Love K.R."/>
            <person name="Shah K.A."/>
            <person name="Whittaker C.A."/>
            <person name="Wu J."/>
            <person name="Bartlett M.C."/>
            <person name="Ma D."/>
            <person name="Leeson R.L."/>
            <person name="Priest M."/>
            <person name="Young S.K."/>
            <person name="Love J.C."/>
        </authorList>
    </citation>
    <scope>NUCLEOTIDE SEQUENCE [LARGE SCALE GENOMIC DNA]</scope>
    <source>
        <strain evidence="11 12">ATCC 28485</strain>
    </source>
</reference>